<protein>
    <submittedName>
        <fullName evidence="1">Uncharacterized protein</fullName>
    </submittedName>
</protein>
<dbReference type="Proteomes" id="UP000222247">
    <property type="component" value="Segment"/>
</dbReference>
<sequence length="30" mass="3484">MSKKGKKALQQIADQSVYDFQASQSMWFCE</sequence>
<evidence type="ECO:0000313" key="1">
    <source>
        <dbReference type="EMBL" id="AKO59051.1"/>
    </source>
</evidence>
<reference evidence="1 2" key="1">
    <citation type="journal article" date="2015" name="Virol. J.">
        <title>Whole genome sequence comparison of ten diagnostic brucellaphages propagated on two Brucella abortus hosts.</title>
        <authorList>
            <person name="Tevdoradze E."/>
            <person name="Farlow J."/>
            <person name="Kotorashvili A."/>
            <person name="Skhirtladze N."/>
            <person name="Antadze I."/>
            <person name="Gunia S."/>
            <person name="Balarjishvili N."/>
            <person name="Kvachadze L."/>
            <person name="Kutateladze M."/>
        </authorList>
    </citation>
    <scope>NUCLEOTIDE SEQUENCE [LARGE SCALE GENOMIC DNA]</scope>
</reference>
<name>A0A0H4IIT2_9CAUD</name>
<accession>A0A0H4IIT2</accession>
<organism evidence="1 2">
    <name type="scientific">Brucella phage 02_141</name>
    <dbReference type="NCBI Taxonomy" id="1667364"/>
    <lineage>
        <taxon>Viruses</taxon>
        <taxon>Duplodnaviria</taxon>
        <taxon>Heunggongvirae</taxon>
        <taxon>Uroviricota</taxon>
        <taxon>Caudoviricetes</taxon>
        <taxon>Perisivirus</taxon>
        <taxon>Perisivirus Tb</taxon>
    </lineage>
</organism>
<proteinExistence type="predicted"/>
<gene>
    <name evidence="1" type="ORF">p02141_05</name>
</gene>
<evidence type="ECO:0000313" key="2">
    <source>
        <dbReference type="Proteomes" id="UP000222247"/>
    </source>
</evidence>
<dbReference type="EMBL" id="KJ133689">
    <property type="protein sequence ID" value="AKO59051.1"/>
    <property type="molecule type" value="Genomic_DNA"/>
</dbReference>